<reference evidence="2 3" key="1">
    <citation type="submission" date="2014-04" db="EMBL/GenBank/DDBJ databases">
        <authorList>
            <consortium name="DOE Joint Genome Institute"/>
            <person name="Kuo A."/>
            <person name="Girlanda M."/>
            <person name="Perotto S."/>
            <person name="Kohler A."/>
            <person name="Nagy L.G."/>
            <person name="Floudas D."/>
            <person name="Copeland A."/>
            <person name="Barry K.W."/>
            <person name="Cichocki N."/>
            <person name="Veneault-Fourrey C."/>
            <person name="LaButti K."/>
            <person name="Lindquist E.A."/>
            <person name="Lipzen A."/>
            <person name="Lundell T."/>
            <person name="Morin E."/>
            <person name="Murat C."/>
            <person name="Sun H."/>
            <person name="Tunlid A."/>
            <person name="Henrissat B."/>
            <person name="Grigoriev I.V."/>
            <person name="Hibbett D.S."/>
            <person name="Martin F."/>
            <person name="Nordberg H.P."/>
            <person name="Cantor M.N."/>
            <person name="Hua S.X."/>
        </authorList>
    </citation>
    <scope>NUCLEOTIDE SEQUENCE [LARGE SCALE GENOMIC DNA]</scope>
    <source>
        <strain evidence="2 3">MUT 4182</strain>
    </source>
</reference>
<dbReference type="InterPro" id="IPR032675">
    <property type="entry name" value="LRR_dom_sf"/>
</dbReference>
<evidence type="ECO:0000256" key="1">
    <source>
        <dbReference type="SAM" id="MobiDB-lite"/>
    </source>
</evidence>
<dbReference type="STRING" id="1051891.A0A0C3QBL4"/>
<evidence type="ECO:0000313" key="3">
    <source>
        <dbReference type="Proteomes" id="UP000054248"/>
    </source>
</evidence>
<dbReference type="SUPFAM" id="SSF52047">
    <property type="entry name" value="RNI-like"/>
    <property type="match status" value="1"/>
</dbReference>
<dbReference type="OrthoDB" id="3221235at2759"/>
<feature type="region of interest" description="Disordered" evidence="1">
    <location>
        <begin position="1"/>
        <end position="21"/>
    </location>
</feature>
<dbReference type="Gene3D" id="3.80.10.10">
    <property type="entry name" value="Ribonuclease Inhibitor"/>
    <property type="match status" value="1"/>
</dbReference>
<gene>
    <name evidence="2" type="ORF">M407DRAFT_216289</name>
</gene>
<evidence type="ECO:0000313" key="2">
    <source>
        <dbReference type="EMBL" id="KIO22551.1"/>
    </source>
</evidence>
<dbReference type="EMBL" id="KN823107">
    <property type="protein sequence ID" value="KIO22551.1"/>
    <property type="molecule type" value="Genomic_DNA"/>
</dbReference>
<name>A0A0C3QBL4_9AGAM</name>
<dbReference type="HOGENOM" id="CLU_532306_0_0_1"/>
<reference evidence="3" key="2">
    <citation type="submission" date="2015-01" db="EMBL/GenBank/DDBJ databases">
        <title>Evolutionary Origins and Diversification of the Mycorrhizal Mutualists.</title>
        <authorList>
            <consortium name="DOE Joint Genome Institute"/>
            <consortium name="Mycorrhizal Genomics Consortium"/>
            <person name="Kohler A."/>
            <person name="Kuo A."/>
            <person name="Nagy L.G."/>
            <person name="Floudas D."/>
            <person name="Copeland A."/>
            <person name="Barry K.W."/>
            <person name="Cichocki N."/>
            <person name="Veneault-Fourrey C."/>
            <person name="LaButti K."/>
            <person name="Lindquist E.A."/>
            <person name="Lipzen A."/>
            <person name="Lundell T."/>
            <person name="Morin E."/>
            <person name="Murat C."/>
            <person name="Riley R."/>
            <person name="Ohm R."/>
            <person name="Sun H."/>
            <person name="Tunlid A."/>
            <person name="Henrissat B."/>
            <person name="Grigoriev I.V."/>
            <person name="Hibbett D.S."/>
            <person name="Martin F."/>
        </authorList>
    </citation>
    <scope>NUCLEOTIDE SEQUENCE [LARGE SCALE GENOMIC DNA]</scope>
    <source>
        <strain evidence="3">MUT 4182</strain>
    </source>
</reference>
<organism evidence="2 3">
    <name type="scientific">Tulasnella calospora MUT 4182</name>
    <dbReference type="NCBI Taxonomy" id="1051891"/>
    <lineage>
        <taxon>Eukaryota</taxon>
        <taxon>Fungi</taxon>
        <taxon>Dikarya</taxon>
        <taxon>Basidiomycota</taxon>
        <taxon>Agaricomycotina</taxon>
        <taxon>Agaricomycetes</taxon>
        <taxon>Cantharellales</taxon>
        <taxon>Tulasnellaceae</taxon>
        <taxon>Tulasnella</taxon>
    </lineage>
</organism>
<accession>A0A0C3QBL4</accession>
<protein>
    <submittedName>
        <fullName evidence="2">Uncharacterized protein</fullName>
    </submittedName>
</protein>
<sequence length="544" mass="60904">MDEIREQPMGITPSGTAQRSLESKIKAREDQRSDLVSTTNFRHLNSVPLVHQLPTELLIYIFQSGLDSLPNPDYYRHVSTLSEVCARWFFVVQNSPQIWTRISADVKEEGFKKVLQRSSGHLIDINCEVSPIGLGQNPEEYLEIFLLNLGAIIGRWRALNLQCLGDALEGSIREVLRLPAFNLERLVLDDDIMELDISDVELFGGDSPNLKDVRVVGMDCGWSQAAFKGLEKLHLSWVTFDSLEPILDILRDCPQLRNLEICECEIKSDIPAATQPVFLPNLQILHLKIDDPTSATEQLLNLISAPLHCALYTTILDTDDEEVSLRTAFEKWLFGRQPQRVLEALDGLELHLGGSQVAGCFMEFALSSGSSVIKGGAGARDAREATRSIGCVQNMLQRSRVLEIFTTLKVSCWGLWDFQNPEFTSQFSRLPPITHLELVGLSSLSESALIADIFGGSSPHTVSPFATVRHLSFREIHIDFVSDIIRAALGSPETETGSTSKGHIYRLNRLELHVEEEDFTRAEEVVKTLRENLRIGKVDLYVVL</sequence>
<dbReference type="AlphaFoldDB" id="A0A0C3QBL4"/>
<dbReference type="Proteomes" id="UP000054248">
    <property type="component" value="Unassembled WGS sequence"/>
</dbReference>
<keyword evidence="3" id="KW-1185">Reference proteome</keyword>
<proteinExistence type="predicted"/>